<evidence type="ECO:0000313" key="2">
    <source>
        <dbReference type="EMBL" id="EHN59663.1"/>
    </source>
</evidence>
<organism evidence="2 3">
    <name type="scientific">Oenococcus kitaharae DSM 17330</name>
    <dbReference type="NCBI Taxonomy" id="1045004"/>
    <lineage>
        <taxon>Bacteria</taxon>
        <taxon>Bacillati</taxon>
        <taxon>Bacillota</taxon>
        <taxon>Bacilli</taxon>
        <taxon>Lactobacillales</taxon>
        <taxon>Lactobacillaceae</taxon>
        <taxon>Oenococcus</taxon>
    </lineage>
</organism>
<keyword evidence="1" id="KW-0472">Membrane</keyword>
<feature type="transmembrane region" description="Helical" evidence="1">
    <location>
        <begin position="249"/>
        <end position="267"/>
    </location>
</feature>
<accession>G9WH97</accession>
<reference evidence="2 3" key="1">
    <citation type="journal article" date="2012" name="PLoS ONE">
        <title>Functional divergence in the genus oenococcus as predicted by genome sequencing of the newly-described species, Oenococcus kitaharae.</title>
        <authorList>
            <person name="Borneman A.R."/>
            <person name="McCarthy J.M."/>
            <person name="Chambers P.J."/>
            <person name="Bartowsky E.J."/>
        </authorList>
    </citation>
    <scope>NUCLEOTIDE SEQUENCE [LARGE SCALE GENOMIC DNA]</scope>
    <source>
        <strain evidence="3">DSM17330</strain>
    </source>
</reference>
<dbReference type="HOGENOM" id="CLU_1119288_0_0_9"/>
<evidence type="ECO:0000313" key="3">
    <source>
        <dbReference type="Proteomes" id="UP000004959"/>
    </source>
</evidence>
<evidence type="ECO:0000256" key="1">
    <source>
        <dbReference type="SAM" id="Phobius"/>
    </source>
</evidence>
<feature type="transmembrane region" description="Helical" evidence="1">
    <location>
        <begin position="95"/>
        <end position="112"/>
    </location>
</feature>
<protein>
    <recommendedName>
        <fullName evidence="4">Integral membrane protein</fullName>
    </recommendedName>
</protein>
<dbReference type="PATRIC" id="fig|1045004.4.peg.1557"/>
<feature type="transmembrane region" description="Helical" evidence="1">
    <location>
        <begin position="173"/>
        <end position="193"/>
    </location>
</feature>
<proteinExistence type="predicted"/>
<keyword evidence="3" id="KW-1185">Reference proteome</keyword>
<comment type="caution">
    <text evidence="2">The sequence shown here is derived from an EMBL/GenBank/DDBJ whole genome shotgun (WGS) entry which is preliminary data.</text>
</comment>
<feature type="transmembrane region" description="Helical" evidence="1">
    <location>
        <begin position="68"/>
        <end position="88"/>
    </location>
</feature>
<evidence type="ECO:0008006" key="4">
    <source>
        <dbReference type="Google" id="ProtNLM"/>
    </source>
</evidence>
<keyword evidence="1" id="KW-0812">Transmembrane</keyword>
<dbReference type="AlphaFoldDB" id="G9WH97"/>
<feature type="transmembrane region" description="Helical" evidence="1">
    <location>
        <begin position="118"/>
        <end position="135"/>
    </location>
</feature>
<dbReference type="STRING" id="336988.NT96_01580"/>
<feature type="transmembrane region" description="Helical" evidence="1">
    <location>
        <begin position="222"/>
        <end position="242"/>
    </location>
</feature>
<dbReference type="Proteomes" id="UP000004959">
    <property type="component" value="Chromosome"/>
</dbReference>
<sequence length="268" mass="30169">MMDSKNLKKNLAHTDAAASSSMISASVRNSRFKGRIFPLLMTLLAFNTAWWHYSDINQNVSQLFVKNGTTWLLLFYTVLIALAFFASFSQNSFRFSGVVLTILSGLPILFIGNRLDSHISELLLLISAFLLLLQIHAFNLKSVYGMLAFSFMAGAAVPTAIFCLQNGHVNRAFLYSLIPLSMTFAFFLTPIFIPKGLFKSVLSMLIGLALIIYTLTEAVNVWFFLNLLVLLLTWAIFINLKLKAKYHLSIYLTMMFLSILFLTAQMSL</sequence>
<gene>
    <name evidence="2" type="ORF">OKIT_1586</name>
</gene>
<feature type="transmembrane region" description="Helical" evidence="1">
    <location>
        <begin position="147"/>
        <end position="167"/>
    </location>
</feature>
<name>G9WH97_9LACO</name>
<dbReference type="EMBL" id="AFVZ01000001">
    <property type="protein sequence ID" value="EHN59663.1"/>
    <property type="molecule type" value="Genomic_DNA"/>
</dbReference>
<keyword evidence="1" id="KW-1133">Transmembrane helix</keyword>